<keyword evidence="2 5" id="KW-0812">Transmembrane</keyword>
<feature type="transmembrane region" description="Helical" evidence="5">
    <location>
        <begin position="146"/>
        <end position="169"/>
    </location>
</feature>
<feature type="transmembrane region" description="Helical" evidence="5">
    <location>
        <begin position="56"/>
        <end position="79"/>
    </location>
</feature>
<evidence type="ECO:0000256" key="4">
    <source>
        <dbReference type="ARBA" id="ARBA00023136"/>
    </source>
</evidence>
<dbReference type="PANTHER" id="PTHR16201">
    <property type="entry name" value="SEVEN TRANSMEMBRANE PROTEIN 1-RELATED"/>
    <property type="match status" value="1"/>
</dbReference>
<feature type="transmembrane region" description="Helical" evidence="5">
    <location>
        <begin position="237"/>
        <end position="260"/>
    </location>
</feature>
<dbReference type="AlphaFoldDB" id="A0A2S4Q1U9"/>
<evidence type="ECO:0000256" key="3">
    <source>
        <dbReference type="ARBA" id="ARBA00022989"/>
    </source>
</evidence>
<evidence type="ECO:0008006" key="8">
    <source>
        <dbReference type="Google" id="ProtNLM"/>
    </source>
</evidence>
<evidence type="ECO:0000313" key="6">
    <source>
        <dbReference type="EMBL" id="POS88231.1"/>
    </source>
</evidence>
<dbReference type="Proteomes" id="UP000237438">
    <property type="component" value="Unassembled WGS sequence"/>
</dbReference>
<dbReference type="GO" id="GO:0016020">
    <property type="term" value="C:membrane"/>
    <property type="evidence" value="ECO:0007669"/>
    <property type="project" value="UniProtKB-SubCell"/>
</dbReference>
<dbReference type="Pfam" id="PF04193">
    <property type="entry name" value="PQ-loop"/>
    <property type="match status" value="2"/>
</dbReference>
<dbReference type="Gene3D" id="1.20.1280.290">
    <property type="match status" value="1"/>
</dbReference>
<feature type="transmembrane region" description="Helical" evidence="5">
    <location>
        <begin position="206"/>
        <end position="225"/>
    </location>
</feature>
<evidence type="ECO:0000313" key="7">
    <source>
        <dbReference type="Proteomes" id="UP000237438"/>
    </source>
</evidence>
<keyword evidence="7" id="KW-1185">Reference proteome</keyword>
<feature type="transmembrane region" description="Helical" evidence="5">
    <location>
        <begin position="99"/>
        <end position="125"/>
    </location>
</feature>
<evidence type="ECO:0000256" key="5">
    <source>
        <dbReference type="SAM" id="Phobius"/>
    </source>
</evidence>
<comment type="subcellular location">
    <subcellularLocation>
        <location evidence="1">Membrane</location>
        <topology evidence="1">Multi-pass membrane protein</topology>
    </subcellularLocation>
</comment>
<dbReference type="PANTHER" id="PTHR16201:SF11">
    <property type="entry name" value="PQ-LOOP REPEAT-CONTAINING PROTEIN"/>
    <property type="match status" value="1"/>
</dbReference>
<keyword evidence="3 5" id="KW-1133">Transmembrane helix</keyword>
<sequence length="321" mass="35820">MNFAFEKDTKLIISRCKLLEEINYVNLALSIFILLGILVSYLSQHYRIISRRTSEGISPFFILLGATSGTCALANVLTLPASRADILCCKIVTLFECSAGLLGILQIFVQWLCFSIIVLLFLVFFPQDLEISEENDSVKYTRKTAVVVTCICLAHALVVVIISTCLVLFRPTYLGAWADFLGILAAVLSIIQYLPQIWTTWKLGHVGSLSIPMMLIQTPGSFVWAGSLAERLGTGGWSTWGVFLMTGCLQGSLLVMGIFFELRRRNSSIEDMLQSDFHEIIPESGGPVTPESPEYSRVLETTPLLGGRRKNRKNRKIRRRS</sequence>
<name>A0A2S4Q1U9_9PEZI</name>
<dbReference type="OrthoDB" id="19344at2759"/>
<evidence type="ECO:0000256" key="1">
    <source>
        <dbReference type="ARBA" id="ARBA00004141"/>
    </source>
</evidence>
<dbReference type="SMART" id="SM00679">
    <property type="entry name" value="CTNS"/>
    <property type="match status" value="2"/>
</dbReference>
<feature type="transmembrane region" description="Helical" evidence="5">
    <location>
        <begin position="24"/>
        <end position="44"/>
    </location>
</feature>
<comment type="caution">
    <text evidence="6">The sequence shown here is derived from an EMBL/GenBank/DDBJ whole genome shotgun (WGS) entry which is preliminary data.</text>
</comment>
<dbReference type="EMBL" id="PEDP01000018">
    <property type="protein sequence ID" value="POS88231.1"/>
    <property type="molecule type" value="Genomic_DNA"/>
</dbReference>
<keyword evidence="4 5" id="KW-0472">Membrane</keyword>
<feature type="transmembrane region" description="Helical" evidence="5">
    <location>
        <begin position="175"/>
        <end position="194"/>
    </location>
</feature>
<accession>A0A2S4Q1U9</accession>
<reference evidence="6 7" key="1">
    <citation type="submission" date="2017-10" db="EMBL/GenBank/DDBJ databases">
        <title>Development of genomic resources for the powdery mildew, Erysiphe pulchra.</title>
        <authorList>
            <person name="Wadl P.A."/>
            <person name="Mack B.M."/>
            <person name="Moore G."/>
            <person name="Beltz S.B."/>
        </authorList>
    </citation>
    <scope>NUCLEOTIDE SEQUENCE [LARGE SCALE GENOMIC DNA]</scope>
    <source>
        <strain evidence="6">Cflorida</strain>
    </source>
</reference>
<dbReference type="InterPro" id="IPR006603">
    <property type="entry name" value="PQ-loop_rpt"/>
</dbReference>
<proteinExistence type="predicted"/>
<dbReference type="InterPro" id="IPR051415">
    <property type="entry name" value="LAAT-1"/>
</dbReference>
<organism evidence="6 7">
    <name type="scientific">Erysiphe pulchra</name>
    <dbReference type="NCBI Taxonomy" id="225359"/>
    <lineage>
        <taxon>Eukaryota</taxon>
        <taxon>Fungi</taxon>
        <taxon>Dikarya</taxon>
        <taxon>Ascomycota</taxon>
        <taxon>Pezizomycotina</taxon>
        <taxon>Leotiomycetes</taxon>
        <taxon>Erysiphales</taxon>
        <taxon>Erysiphaceae</taxon>
        <taxon>Erysiphe</taxon>
    </lineage>
</organism>
<gene>
    <name evidence="6" type="ORF">EPUL_000130</name>
</gene>
<evidence type="ECO:0000256" key="2">
    <source>
        <dbReference type="ARBA" id="ARBA00022692"/>
    </source>
</evidence>
<protein>
    <recommendedName>
        <fullName evidence="8">PQ loop repeat protein</fullName>
    </recommendedName>
</protein>